<accession>A0A1E1XB64</accession>
<feature type="compositionally biased region" description="Basic and acidic residues" evidence="1">
    <location>
        <begin position="1"/>
        <end position="10"/>
    </location>
</feature>
<dbReference type="InterPro" id="IPR026187">
    <property type="entry name" value="Aven"/>
</dbReference>
<feature type="region of interest" description="Disordered" evidence="1">
    <location>
        <begin position="206"/>
        <end position="322"/>
    </location>
</feature>
<dbReference type="GO" id="GO:0010972">
    <property type="term" value="P:negative regulation of G2/M transition of mitotic cell cycle"/>
    <property type="evidence" value="ECO:0007669"/>
    <property type="project" value="TreeGrafter"/>
</dbReference>
<protein>
    <submittedName>
        <fullName evidence="2">Putative cell death regulator aven</fullName>
    </submittedName>
</protein>
<feature type="compositionally biased region" description="Polar residues" evidence="1">
    <location>
        <begin position="36"/>
        <end position="55"/>
    </location>
</feature>
<name>A0A1E1XB64_9ACAR</name>
<evidence type="ECO:0000313" key="2">
    <source>
        <dbReference type="EMBL" id="JAT96489.1"/>
    </source>
</evidence>
<reference evidence="2" key="1">
    <citation type="journal article" date="2017" name="Front. Cell. Infect. Microbiol.">
        <title>The Distinct Transcriptional Response of the Midgut of Amblyomma sculptum and Amblyomma aureolatum Ticks to Rickettsia rickettsii Correlates to Their Differences in Susceptibility to Infection.</title>
        <authorList>
            <person name="Martins L.A."/>
            <person name="Galletti M.F.B.M."/>
            <person name="Ribeiro J.M."/>
            <person name="Fujita A."/>
            <person name="Costa F.B."/>
            <person name="Labruna M.B."/>
            <person name="Daffre S."/>
            <person name="Fogaca A.C."/>
        </authorList>
    </citation>
    <scope>NUCLEOTIDE SEQUENCE</scope>
</reference>
<feature type="compositionally biased region" description="Basic and acidic residues" evidence="1">
    <location>
        <begin position="18"/>
        <end position="28"/>
    </location>
</feature>
<organism evidence="2">
    <name type="scientific">Amblyomma aureolatum</name>
    <dbReference type="NCBI Taxonomy" id="187763"/>
    <lineage>
        <taxon>Eukaryota</taxon>
        <taxon>Metazoa</taxon>
        <taxon>Ecdysozoa</taxon>
        <taxon>Arthropoda</taxon>
        <taxon>Chelicerata</taxon>
        <taxon>Arachnida</taxon>
        <taxon>Acari</taxon>
        <taxon>Parasitiformes</taxon>
        <taxon>Ixodida</taxon>
        <taxon>Ixodoidea</taxon>
        <taxon>Ixodidae</taxon>
        <taxon>Amblyomminae</taxon>
        <taxon>Amblyomma</taxon>
    </lineage>
</organism>
<dbReference type="PANTHER" id="PTHR16524:SF2">
    <property type="entry name" value="CELL DEATH REGULATOR AVEN"/>
    <property type="match status" value="1"/>
</dbReference>
<dbReference type="EMBL" id="GFAC01002699">
    <property type="protein sequence ID" value="JAT96489.1"/>
    <property type="molecule type" value="mRNA"/>
</dbReference>
<dbReference type="AlphaFoldDB" id="A0A1E1XB64"/>
<proteinExistence type="evidence at transcript level"/>
<dbReference type="PANTHER" id="PTHR16524">
    <property type="entry name" value="CELL DEATH REGULATOR AVEN"/>
    <property type="match status" value="1"/>
</dbReference>
<feature type="region of interest" description="Disordered" evidence="1">
    <location>
        <begin position="1"/>
        <end position="63"/>
    </location>
</feature>
<evidence type="ECO:0000256" key="1">
    <source>
        <dbReference type="SAM" id="MobiDB-lite"/>
    </source>
</evidence>
<feature type="compositionally biased region" description="Basic and acidic residues" evidence="1">
    <location>
        <begin position="234"/>
        <end position="251"/>
    </location>
</feature>
<sequence>MGPKPKDKRKETKRQRWKPLDAETKQSREEEEPTVDTDSTPNLLEGKTSSVSTPTPIEPTCDPQFRKRKISSNWSRYDEPVDVETEYNRKRGEDFDLLLSLSAGASAHFRFKEQQDWQDEPAEISEFLSIDCDTIVQALHTIPLHKRLDLPGDIFPAKVIEEFNAEAAIEKERYEAFLRMGKRQVKKVPDVGESLKNSLQAAIAAAASKPKPKPKDDDLDELLESCLSLKPKSKPAEADNSEKKTEDDKNLEFLLSLTQERGDKVPASRDTAPVEAKGGAAEETVKPPSQPQKPAAEPEKPAPEPQKPTVDLEDWLDSVLQD</sequence>